<reference evidence="3" key="1">
    <citation type="submission" date="2017-08" db="EMBL/GenBank/DDBJ databases">
        <title>Mesorhizobium wenxinae sp. nov., a novel rhizobial species isolated from root nodules of chickpea (Cicer arietinum L.).</title>
        <authorList>
            <person name="Zhang J."/>
        </authorList>
    </citation>
    <scope>NUCLEOTIDE SEQUENCE [LARGE SCALE GENOMIC DNA]</scope>
    <source>
        <strain evidence="3">USDA 3392</strain>
    </source>
</reference>
<gene>
    <name evidence="2" type="ORF">CIT25_13020</name>
</gene>
<evidence type="ECO:0008006" key="4">
    <source>
        <dbReference type="Google" id="ProtNLM"/>
    </source>
</evidence>
<sequence length="61" mass="6585">MGEGGRAKLGRMRGVPAWQRQRSVQHPSTVSALRADPPSPTRGEGEAAPHPTNCRKPKTLI</sequence>
<protein>
    <recommendedName>
        <fullName evidence="4">Propionyl-coenzyme A carboxylase alpha polypeptide</fullName>
    </recommendedName>
</protein>
<name>A0AB36RC49_9HYPH</name>
<dbReference type="EMBL" id="NPKI01000015">
    <property type="protein sequence ID" value="PAQ02295.1"/>
    <property type="molecule type" value="Genomic_DNA"/>
</dbReference>
<feature type="region of interest" description="Disordered" evidence="1">
    <location>
        <begin position="1"/>
        <end position="61"/>
    </location>
</feature>
<organism evidence="2 3">
    <name type="scientific">Mesorhizobium mediterraneum</name>
    <dbReference type="NCBI Taxonomy" id="43617"/>
    <lineage>
        <taxon>Bacteria</taxon>
        <taxon>Pseudomonadati</taxon>
        <taxon>Pseudomonadota</taxon>
        <taxon>Alphaproteobacteria</taxon>
        <taxon>Hyphomicrobiales</taxon>
        <taxon>Phyllobacteriaceae</taxon>
        <taxon>Mesorhizobium</taxon>
    </lineage>
</organism>
<comment type="caution">
    <text evidence="2">The sequence shown here is derived from an EMBL/GenBank/DDBJ whole genome shotgun (WGS) entry which is preliminary data.</text>
</comment>
<evidence type="ECO:0000256" key="1">
    <source>
        <dbReference type="SAM" id="MobiDB-lite"/>
    </source>
</evidence>
<evidence type="ECO:0000313" key="2">
    <source>
        <dbReference type="EMBL" id="PAQ02295.1"/>
    </source>
</evidence>
<proteinExistence type="predicted"/>
<dbReference type="AlphaFoldDB" id="A0AB36RC49"/>
<keyword evidence="3" id="KW-1185">Reference proteome</keyword>
<accession>A0AB36RC49</accession>
<evidence type="ECO:0000313" key="3">
    <source>
        <dbReference type="Proteomes" id="UP000216215"/>
    </source>
</evidence>
<dbReference type="Proteomes" id="UP000216215">
    <property type="component" value="Unassembled WGS sequence"/>
</dbReference>
<feature type="compositionally biased region" description="Polar residues" evidence="1">
    <location>
        <begin position="20"/>
        <end position="31"/>
    </location>
</feature>